<accession>A0A150GUJ1</accession>
<evidence type="ECO:0000313" key="2">
    <source>
        <dbReference type="Proteomes" id="UP000075714"/>
    </source>
</evidence>
<comment type="caution">
    <text evidence="1">The sequence shown here is derived from an EMBL/GenBank/DDBJ whole genome shotgun (WGS) entry which is preliminary data.</text>
</comment>
<evidence type="ECO:0000313" key="1">
    <source>
        <dbReference type="EMBL" id="KXZ53537.1"/>
    </source>
</evidence>
<proteinExistence type="predicted"/>
<gene>
    <name evidence="1" type="ORF">GPECTOR_7g987</name>
</gene>
<dbReference type="EMBL" id="LSYV01000008">
    <property type="protein sequence ID" value="KXZ53537.1"/>
    <property type="molecule type" value="Genomic_DNA"/>
</dbReference>
<dbReference type="Proteomes" id="UP000075714">
    <property type="component" value="Unassembled WGS sequence"/>
</dbReference>
<name>A0A150GUJ1_GONPE</name>
<reference evidence="2" key="1">
    <citation type="journal article" date="2016" name="Nat. Commun.">
        <title>The Gonium pectorale genome demonstrates co-option of cell cycle regulation during the evolution of multicellularity.</title>
        <authorList>
            <person name="Hanschen E.R."/>
            <person name="Marriage T.N."/>
            <person name="Ferris P.J."/>
            <person name="Hamaji T."/>
            <person name="Toyoda A."/>
            <person name="Fujiyama A."/>
            <person name="Neme R."/>
            <person name="Noguchi H."/>
            <person name="Minakuchi Y."/>
            <person name="Suzuki M."/>
            <person name="Kawai-Toyooka H."/>
            <person name="Smith D.R."/>
            <person name="Sparks H."/>
            <person name="Anderson J."/>
            <person name="Bakaric R."/>
            <person name="Luria V."/>
            <person name="Karger A."/>
            <person name="Kirschner M.W."/>
            <person name="Durand P.M."/>
            <person name="Michod R.E."/>
            <person name="Nozaki H."/>
            <person name="Olson B.J."/>
        </authorList>
    </citation>
    <scope>NUCLEOTIDE SEQUENCE [LARGE SCALE GENOMIC DNA]</scope>
    <source>
        <strain evidence="2">NIES-2863</strain>
    </source>
</reference>
<organism evidence="1 2">
    <name type="scientific">Gonium pectorale</name>
    <name type="common">Green alga</name>
    <dbReference type="NCBI Taxonomy" id="33097"/>
    <lineage>
        <taxon>Eukaryota</taxon>
        <taxon>Viridiplantae</taxon>
        <taxon>Chlorophyta</taxon>
        <taxon>core chlorophytes</taxon>
        <taxon>Chlorophyceae</taxon>
        <taxon>CS clade</taxon>
        <taxon>Chlamydomonadales</taxon>
        <taxon>Volvocaceae</taxon>
        <taxon>Gonium</taxon>
    </lineage>
</organism>
<protein>
    <submittedName>
        <fullName evidence="1">Uncharacterized protein</fullName>
    </submittedName>
</protein>
<keyword evidence="2" id="KW-1185">Reference proteome</keyword>
<sequence>MRPLGDRAGAVMRWELVRRTLATWHTLQHHRRVIPVLPSPRRLAPLAVRLNRALAMAPPPVPHDPGLQPLTPAELAKLDVGLALNDTMLLCQALLDALKHDGTEEVVALLPGLYEAWAWGMAVAARRFVRAIKGGAGSSSSMGDDGRWIARSSASSRL</sequence>
<dbReference type="AlphaFoldDB" id="A0A150GUJ1"/>